<keyword evidence="1" id="KW-1133">Transmembrane helix</keyword>
<dbReference type="EMBL" id="JAVDTR010000001">
    <property type="protein sequence ID" value="MDR6721702.1"/>
    <property type="molecule type" value="Genomic_DNA"/>
</dbReference>
<proteinExistence type="predicted"/>
<dbReference type="AlphaFoldDB" id="A0AAP5LK11"/>
<name>A0AAP5LK11_PAEAM</name>
<evidence type="ECO:0000256" key="1">
    <source>
        <dbReference type="SAM" id="Phobius"/>
    </source>
</evidence>
<protein>
    <submittedName>
        <fullName evidence="2">Tetratricopeptide (TPR) repeat protein</fullName>
    </submittedName>
</protein>
<sequence length="216" mass="25297">MRKLRWEVVMGIIVFFFVFFMAWNDYSTVLTIIVVFTATLIAFLSFTIYPSVFDKNIDRIDSFLRKQKKTPGLYINYVLANKLDDEAEVVMEQVLLKYKQKAAQSSFKAAYGIYNKDMNAIRESIPHIRESDYQAYYETYLLMEEGNSEQARERLKSIKKHWMRSALLGGIELKAGRRDLAIQLAKEALDVSKGVHHYVLYKEYERLYPEVVKTVS</sequence>
<gene>
    <name evidence="2" type="ORF">J2W91_000150</name>
</gene>
<evidence type="ECO:0000313" key="3">
    <source>
        <dbReference type="Proteomes" id="UP001254832"/>
    </source>
</evidence>
<reference evidence="2" key="1">
    <citation type="submission" date="2023-07" db="EMBL/GenBank/DDBJ databases">
        <title>Sorghum-associated microbial communities from plants grown in Nebraska, USA.</title>
        <authorList>
            <person name="Schachtman D."/>
        </authorList>
    </citation>
    <scope>NUCLEOTIDE SEQUENCE</scope>
    <source>
        <strain evidence="2">BE80</strain>
    </source>
</reference>
<keyword evidence="1" id="KW-0472">Membrane</keyword>
<keyword evidence="1" id="KW-0812">Transmembrane</keyword>
<accession>A0AAP5LK11</accession>
<feature type="transmembrane region" description="Helical" evidence="1">
    <location>
        <begin position="29"/>
        <end position="49"/>
    </location>
</feature>
<evidence type="ECO:0000313" key="2">
    <source>
        <dbReference type="EMBL" id="MDR6721702.1"/>
    </source>
</evidence>
<comment type="caution">
    <text evidence="2">The sequence shown here is derived from an EMBL/GenBank/DDBJ whole genome shotgun (WGS) entry which is preliminary data.</text>
</comment>
<feature type="transmembrane region" description="Helical" evidence="1">
    <location>
        <begin position="7"/>
        <end position="23"/>
    </location>
</feature>
<dbReference type="Proteomes" id="UP001254832">
    <property type="component" value="Unassembled WGS sequence"/>
</dbReference>
<organism evidence="2 3">
    <name type="scientific">Paenibacillus amylolyticus</name>
    <dbReference type="NCBI Taxonomy" id="1451"/>
    <lineage>
        <taxon>Bacteria</taxon>
        <taxon>Bacillati</taxon>
        <taxon>Bacillota</taxon>
        <taxon>Bacilli</taxon>
        <taxon>Bacillales</taxon>
        <taxon>Paenibacillaceae</taxon>
        <taxon>Paenibacillus</taxon>
    </lineage>
</organism>
<dbReference type="RefSeq" id="WP_056690607.1">
    <property type="nucleotide sequence ID" value="NZ_JAVDTR010000001.1"/>
</dbReference>